<evidence type="ECO:0000313" key="8">
    <source>
        <dbReference type="Proteomes" id="UP000053095"/>
    </source>
</evidence>
<reference evidence="8" key="1">
    <citation type="journal article" date="2015" name="Genome Announc.">
        <title>Draft genome sequence of Talaromyces cellulolyticus strain Y-94, a source of lignocellulosic biomass-degrading enzymes.</title>
        <authorList>
            <person name="Fujii T."/>
            <person name="Koike H."/>
            <person name="Sawayama S."/>
            <person name="Yano S."/>
            <person name="Inoue H."/>
        </authorList>
    </citation>
    <scope>NUCLEOTIDE SEQUENCE [LARGE SCALE GENOMIC DNA]</scope>
    <source>
        <strain evidence="8">Y-94</strain>
    </source>
</reference>
<dbReference type="PRINTS" id="PR00420">
    <property type="entry name" value="RNGMNOXGNASE"/>
</dbReference>
<evidence type="ECO:0000256" key="1">
    <source>
        <dbReference type="ARBA" id="ARBA00001974"/>
    </source>
</evidence>
<dbReference type="Pfam" id="PF13450">
    <property type="entry name" value="NAD_binding_8"/>
    <property type="match status" value="1"/>
</dbReference>
<dbReference type="InterPro" id="IPR002938">
    <property type="entry name" value="FAD-bd"/>
</dbReference>
<proteinExistence type="predicted"/>
<dbReference type="Gene3D" id="3.50.50.60">
    <property type="entry name" value="FAD/NAD(P)-binding domain"/>
    <property type="match status" value="1"/>
</dbReference>
<dbReference type="Proteomes" id="UP000053095">
    <property type="component" value="Unassembled WGS sequence"/>
</dbReference>
<evidence type="ECO:0000256" key="5">
    <source>
        <dbReference type="ARBA" id="ARBA00023033"/>
    </source>
</evidence>
<keyword evidence="3" id="KW-0274">FAD</keyword>
<dbReference type="GO" id="GO:0071949">
    <property type="term" value="F:FAD binding"/>
    <property type="evidence" value="ECO:0007669"/>
    <property type="project" value="InterPro"/>
</dbReference>
<keyword evidence="4" id="KW-0560">Oxidoreductase</keyword>
<dbReference type="PANTHER" id="PTHR47178:SF5">
    <property type="entry name" value="FAD-BINDING DOMAIN-CONTAINING PROTEIN"/>
    <property type="match status" value="1"/>
</dbReference>
<evidence type="ECO:0000256" key="3">
    <source>
        <dbReference type="ARBA" id="ARBA00022827"/>
    </source>
</evidence>
<dbReference type="EMBL" id="DF933800">
    <property type="protein sequence ID" value="GAM33402.1"/>
    <property type="molecule type" value="Genomic_DNA"/>
</dbReference>
<evidence type="ECO:0000313" key="7">
    <source>
        <dbReference type="EMBL" id="GAM33402.1"/>
    </source>
</evidence>
<keyword evidence="8" id="KW-1185">Reference proteome</keyword>
<dbReference type="PANTHER" id="PTHR47178">
    <property type="entry name" value="MONOOXYGENASE, FAD-BINDING"/>
    <property type="match status" value="1"/>
</dbReference>
<dbReference type="SUPFAM" id="SSF51905">
    <property type="entry name" value="FAD/NAD(P)-binding domain"/>
    <property type="match status" value="1"/>
</dbReference>
<comment type="cofactor">
    <cofactor evidence="1">
        <name>FAD</name>
        <dbReference type="ChEBI" id="CHEBI:57692"/>
    </cofactor>
</comment>
<sequence length="406" mass="45167">MDLFNRVLIIGAGIGGLALAQGLKRANIPFTVFERDDRLDSRLQGYRLKIAGEVQAKLRELLTDEAWAKFEHVLAASAEGEMTLSATNGSIIASRRDRLRAGTPVPWTVDRGMFRDAMVTGIEESVLFCKQFVRYELDDHCVKAVFADGSVERGLLLVGADGMRSVVRKQFLPDYRFADTGGCCIYGKTYITPELNEHFPGLRRRWITAVLDSSPVLQSIIFGESPMSMILEPVQFTQYNNEQTDLPKDYVHWGLLFSRDAIPLDDATLDETLRSRPAQLALEMTGEWHTSVRSLCELQEQSLTSGMRVYSASPDMEVWAPSPRVTLLGDAIHTMSPAGGVGAVAALHDSASLAEIIRKDRVSETSIGHYEAKMREFSNLCIRRSFRAGGRLVKMPPFEDCSLVDI</sequence>
<gene>
    <name evidence="7" type="ORF">TCE0_004f00271</name>
</gene>
<dbReference type="GO" id="GO:0004497">
    <property type="term" value="F:monooxygenase activity"/>
    <property type="evidence" value="ECO:0007669"/>
    <property type="project" value="UniProtKB-KW"/>
</dbReference>
<name>A0A0B8MXG7_TALPI</name>
<evidence type="ECO:0000256" key="4">
    <source>
        <dbReference type="ARBA" id="ARBA00023002"/>
    </source>
</evidence>
<evidence type="ECO:0000259" key="6">
    <source>
        <dbReference type="Pfam" id="PF01494"/>
    </source>
</evidence>
<accession>A0A0B8MXG7</accession>
<evidence type="ECO:0000256" key="2">
    <source>
        <dbReference type="ARBA" id="ARBA00022630"/>
    </source>
</evidence>
<keyword evidence="5" id="KW-0503">Monooxygenase</keyword>
<keyword evidence="2" id="KW-0285">Flavoprotein</keyword>
<organism evidence="7 8">
    <name type="scientific">Talaromyces pinophilus</name>
    <name type="common">Penicillium pinophilum</name>
    <dbReference type="NCBI Taxonomy" id="128442"/>
    <lineage>
        <taxon>Eukaryota</taxon>
        <taxon>Fungi</taxon>
        <taxon>Dikarya</taxon>
        <taxon>Ascomycota</taxon>
        <taxon>Pezizomycotina</taxon>
        <taxon>Eurotiomycetes</taxon>
        <taxon>Eurotiomycetidae</taxon>
        <taxon>Eurotiales</taxon>
        <taxon>Trichocomaceae</taxon>
        <taxon>Talaromyces</taxon>
        <taxon>Talaromyces sect. Talaromyces</taxon>
    </lineage>
</organism>
<dbReference type="Pfam" id="PF01494">
    <property type="entry name" value="FAD_binding_3"/>
    <property type="match status" value="1"/>
</dbReference>
<dbReference type="AlphaFoldDB" id="A0A0B8MXG7"/>
<protein>
    <recommendedName>
        <fullName evidence="6">FAD-binding domain-containing protein</fullName>
    </recommendedName>
</protein>
<feature type="domain" description="FAD-binding" evidence="6">
    <location>
        <begin position="324"/>
        <end position="358"/>
    </location>
</feature>
<dbReference type="InterPro" id="IPR036188">
    <property type="entry name" value="FAD/NAD-bd_sf"/>
</dbReference>